<comment type="caution">
    <text evidence="2">The sequence shown here is derived from an EMBL/GenBank/DDBJ whole genome shotgun (WGS) entry which is preliminary data.</text>
</comment>
<feature type="compositionally biased region" description="Basic and acidic residues" evidence="1">
    <location>
        <begin position="265"/>
        <end position="276"/>
    </location>
</feature>
<sequence>MYLFHRKISIFDGICLTGIMAIAFKLTGTRRTTWRSSNCSRYYALIPIWKSVGVSCISLGQPTSAHLKKHLTTKEVEKQSHVPRLVAHMSGNGSTYAGFDEFHIQPHQNIQSIANLRPSEESSFAAEKRNTSNRRDYSPSTTSRKWKRTKVLPDENIYNFVTLIPTPNEAKLNPEVDKIPKSVSGVEGITKGQPENKRGSVQTFATLGEEILPTTFRTIAANDKKHHPFVKFFIWLWSKVMHTMKALFGKGRENQPTNTPPDSDVTIKESPIENPTRRVAIEDIPKGRTFRAREQEGMGRLNEQFQEHDHSTISTHKDKIALGLSPQAAATQQRPTSEAVLPIDDRTLKPEVVENLNIPKPKDIQCIHWQTSRPQRSLTPSCSIATQRTLSAPGPSLIMGSMIHSSTTQSETIKVPTSGRDEASDSFAREMKAMAVAAKSALESHRGDIYLDFDSAEASSRFHSWTPPIRLLAGADLLLSNDRPAKEDNGHLIIDRFIVNPSDTGPTSVSSQFLELLRRSDLKSLEGFEQLKKECAEKFEPDDGTTEQELPEGIGSSSRKALKSTSKQKHYDLKVSRILQAVMHDRELSPEQLSIAVKLKRRMLTMTISGDHWQEVRRISKLWKDFLEEQSDTTLAKEFLHLTNKISFIPYKTDIQYLLRKLDENESLTNLENLKATALAFHFKEEILETNTSLENALCFLRKDQKHSSHEDSGLKSFIRKLEKYSFTPEEKYQIMEASNLQHYPNRHVWTLKQMQIISVIKPRHSLALREDYKIYQEKMHDPATFKLPQTKEEKKVTEALLISSYDNLKLPDHIIDFKEDEPDGNRVMKTQTLKHFVESLIDAVEIPISKVEILQLFRKLSLTDFTALRDIYLDLLKAALPDYKRILSLTSGILNRAKQNINNVLISV</sequence>
<dbReference type="OrthoDB" id="10365711at2759"/>
<keyword evidence="3" id="KW-1185">Reference proteome</keyword>
<protein>
    <submittedName>
        <fullName evidence="2">Uncharacterized protein</fullName>
    </submittedName>
</protein>
<gene>
    <name evidence="2" type="ORF">CROQUDRAFT_105206</name>
</gene>
<evidence type="ECO:0000313" key="2">
    <source>
        <dbReference type="EMBL" id="KAG0149286.1"/>
    </source>
</evidence>
<evidence type="ECO:0000313" key="3">
    <source>
        <dbReference type="Proteomes" id="UP000886653"/>
    </source>
</evidence>
<dbReference type="EMBL" id="MU167229">
    <property type="protein sequence ID" value="KAG0149286.1"/>
    <property type="molecule type" value="Genomic_DNA"/>
</dbReference>
<proteinExistence type="predicted"/>
<dbReference type="Proteomes" id="UP000886653">
    <property type="component" value="Unassembled WGS sequence"/>
</dbReference>
<organism evidence="2 3">
    <name type="scientific">Cronartium quercuum f. sp. fusiforme G11</name>
    <dbReference type="NCBI Taxonomy" id="708437"/>
    <lineage>
        <taxon>Eukaryota</taxon>
        <taxon>Fungi</taxon>
        <taxon>Dikarya</taxon>
        <taxon>Basidiomycota</taxon>
        <taxon>Pucciniomycotina</taxon>
        <taxon>Pucciniomycetes</taxon>
        <taxon>Pucciniales</taxon>
        <taxon>Coleosporiaceae</taxon>
        <taxon>Cronartium</taxon>
    </lineage>
</organism>
<feature type="region of interest" description="Disordered" evidence="1">
    <location>
        <begin position="250"/>
        <end position="276"/>
    </location>
</feature>
<name>A0A9P6TEA0_9BASI</name>
<evidence type="ECO:0000256" key="1">
    <source>
        <dbReference type="SAM" id="MobiDB-lite"/>
    </source>
</evidence>
<feature type="region of interest" description="Disordered" evidence="1">
    <location>
        <begin position="118"/>
        <end position="144"/>
    </location>
</feature>
<dbReference type="AlphaFoldDB" id="A0A9P6TEA0"/>
<accession>A0A9P6TEA0</accession>
<reference evidence="2" key="1">
    <citation type="submission" date="2013-11" db="EMBL/GenBank/DDBJ databases">
        <title>Genome sequence of the fusiform rust pathogen reveals effectors for host alternation and coevolution with pine.</title>
        <authorList>
            <consortium name="DOE Joint Genome Institute"/>
            <person name="Smith K."/>
            <person name="Pendleton A."/>
            <person name="Kubisiak T."/>
            <person name="Anderson C."/>
            <person name="Salamov A."/>
            <person name="Aerts A."/>
            <person name="Riley R."/>
            <person name="Clum A."/>
            <person name="Lindquist E."/>
            <person name="Ence D."/>
            <person name="Campbell M."/>
            <person name="Kronenberg Z."/>
            <person name="Feau N."/>
            <person name="Dhillon B."/>
            <person name="Hamelin R."/>
            <person name="Burleigh J."/>
            <person name="Smith J."/>
            <person name="Yandell M."/>
            <person name="Nelson C."/>
            <person name="Grigoriev I."/>
            <person name="Davis J."/>
        </authorList>
    </citation>
    <scope>NUCLEOTIDE SEQUENCE</scope>
    <source>
        <strain evidence="2">G11</strain>
    </source>
</reference>
<feature type="compositionally biased region" description="Basic and acidic residues" evidence="1">
    <location>
        <begin position="126"/>
        <end position="137"/>
    </location>
</feature>
<feature type="region of interest" description="Disordered" evidence="1">
    <location>
        <begin position="537"/>
        <end position="565"/>
    </location>
</feature>